<evidence type="ECO:0000256" key="1">
    <source>
        <dbReference type="SAM" id="Phobius"/>
    </source>
</evidence>
<feature type="transmembrane region" description="Helical" evidence="1">
    <location>
        <begin position="1101"/>
        <end position="1120"/>
    </location>
</feature>
<organism evidence="2 3">
    <name type="scientific">Puccinia sorghi</name>
    <dbReference type="NCBI Taxonomy" id="27349"/>
    <lineage>
        <taxon>Eukaryota</taxon>
        <taxon>Fungi</taxon>
        <taxon>Dikarya</taxon>
        <taxon>Basidiomycota</taxon>
        <taxon>Pucciniomycotina</taxon>
        <taxon>Pucciniomycetes</taxon>
        <taxon>Pucciniales</taxon>
        <taxon>Pucciniaceae</taxon>
        <taxon>Puccinia</taxon>
    </lineage>
</organism>
<keyword evidence="1" id="KW-0812">Transmembrane</keyword>
<dbReference type="VEuPathDB" id="FungiDB:VP01_210g6"/>
<gene>
    <name evidence="2" type="ORF">VP01_210g6</name>
</gene>
<keyword evidence="3" id="KW-1185">Reference proteome</keyword>
<keyword evidence="1" id="KW-1133">Transmembrane helix</keyword>
<feature type="transmembrane region" description="Helical" evidence="1">
    <location>
        <begin position="1126"/>
        <end position="1146"/>
    </location>
</feature>
<name>A0A0L6VAP2_9BASI</name>
<feature type="transmembrane region" description="Helical" evidence="1">
    <location>
        <begin position="1001"/>
        <end position="1029"/>
    </location>
</feature>
<proteinExistence type="predicted"/>
<dbReference type="EMBL" id="LAVV01006959">
    <property type="protein sequence ID" value="KNZ57627.1"/>
    <property type="molecule type" value="Genomic_DNA"/>
</dbReference>
<dbReference type="AlphaFoldDB" id="A0A0L6VAP2"/>
<dbReference type="Proteomes" id="UP000037035">
    <property type="component" value="Unassembled WGS sequence"/>
</dbReference>
<evidence type="ECO:0000313" key="3">
    <source>
        <dbReference type="Proteomes" id="UP000037035"/>
    </source>
</evidence>
<reference evidence="2 3" key="1">
    <citation type="submission" date="2015-08" db="EMBL/GenBank/DDBJ databases">
        <title>Next Generation Sequencing and Analysis of the Genome of Puccinia sorghi L Schw, the Causal Agent of Maize Common Rust.</title>
        <authorList>
            <person name="Rochi L."/>
            <person name="Burguener G."/>
            <person name="Darino M."/>
            <person name="Turjanski A."/>
            <person name="Kreff E."/>
            <person name="Dieguez M.J."/>
            <person name="Sacco F."/>
        </authorList>
    </citation>
    <scope>NUCLEOTIDE SEQUENCE [LARGE SCALE GENOMIC DNA]</scope>
    <source>
        <strain evidence="2 3">RO10H11247</strain>
    </source>
</reference>
<evidence type="ECO:0000313" key="2">
    <source>
        <dbReference type="EMBL" id="KNZ57627.1"/>
    </source>
</evidence>
<keyword evidence="1" id="KW-0472">Membrane</keyword>
<accession>A0A0L6VAP2</accession>
<comment type="caution">
    <text evidence="2">The sequence shown here is derived from an EMBL/GenBank/DDBJ whole genome shotgun (WGS) entry which is preliminary data.</text>
</comment>
<feature type="transmembrane region" description="Helical" evidence="1">
    <location>
        <begin position="1200"/>
        <end position="1219"/>
    </location>
</feature>
<protein>
    <submittedName>
        <fullName evidence="2">Uncharacterized protein</fullName>
    </submittedName>
</protein>
<sequence>MSGTVQRVQHVDLPIKWGVGTLVFHGEILSVNQDINHVYVIRCFQSQLYFIFPVWTIHATKKTANVSEAGKSCIKYSCWLFWACFPNRQEHLFLHMIYSHPYQLLPDPNFTLSSWARFLYLEAEISHSPLEIPPYINILLELGTENPFILGKTMILIDQQWKPPTLLSIMRINTSHYKTVSSWSGGQVERCSESMILFLASREESSTQLERPLARSKGGLDREQLGSTGDRNWDWGRNRNREVYWNRNWVTGTRGRDGRYDRKEGGGEGGMEHTQANILTECYDLVTPSGTCQGFPQLRDYLQPPHLCTFPILPEIINYFHRFMCMGFTLADLSYSLYFIYSLNILEKEACEVHYKISRNIHNLNCFMKNTFQHSEKDISASALNSDVVEIISKMVLDGQVERLNAILNDLNYLHCKKNLLFWQSHCSVHQSLVESLFEKVLKDEEEENSSEVNILIHLQTESLQTKNTLELAALNMYFNKEIYQAPDFLHEIYTDKNPISTLHEWYFNYSITIPVQCAFGHCDTNKTPHHCGVPIVLKFEKSHCTGIRRKVLHREGYIITRGSYIQWIGCSITRGGRLSCIQWTSVGGEEGGDSRVRGGRKKVWEERPRPPNTGNICRCMQGCTAFIASFMECLVVMQRIHSNISSHIQGYTAFIESCMEFLVEACEQYRNIYRGMQGCTAFIALCMEFLGGVFVMERNGNGGKETLIVSFKLKVKGGFIIRIACQPGIDQKVPTLAKTLIEQDTPEVKTQAKGDPRRIGINSWAKGNKLCSIFLMNRKEWIEKLNNHSNSWLFWRLCTFVHTPQDHKHHLQPLFPLKSSFPVIQDKSKFISRHHFFLAMILMSGRFCTPHPIGKSCCHDYSSLLFFIIAFHFRHSPDPMCTCFLCFWPGGYTYRLSSKNLIKFHFCNYLFWIFLVAHEGSNHHGDWFKNFLNFGLMFQCGQPDLLQRLEEQWKHNVEVIASSLTDQSILSNFDRDSIHLFFMRGLAAGSFIQVQLSCEFAGLLGFDSITLSLILLHFMLSASSAVLLSWRTSWRLTQHVLAWRFILLDRILNPMTACSNFQFILWTCKPLRKKKGIEFKKKYPKQKTRVSRTNTFKTKLIFFVAKNNLGVISIFFISFTLRELYAVLAVSVSQPLFSLVFLSLYRHCLNPRRALKTCKIPMRHLNINSEFFKKILVLIGIRVFTLVINIINSKKKRKYIIYYIYLLGEFSTKLNFWVF</sequence>